<name>A0A382QTD4_9ZZZZ</name>
<accession>A0A382QTD4</accession>
<dbReference type="AlphaFoldDB" id="A0A382QTD4"/>
<proteinExistence type="predicted"/>
<dbReference type="InterPro" id="IPR002372">
    <property type="entry name" value="PQQ_rpt_dom"/>
</dbReference>
<evidence type="ECO:0000313" key="2">
    <source>
        <dbReference type="EMBL" id="SVC88217.1"/>
    </source>
</evidence>
<dbReference type="EMBL" id="UINC01116459">
    <property type="protein sequence ID" value="SVC88217.1"/>
    <property type="molecule type" value="Genomic_DNA"/>
</dbReference>
<dbReference type="InterPro" id="IPR015943">
    <property type="entry name" value="WD40/YVTN_repeat-like_dom_sf"/>
</dbReference>
<dbReference type="Gene3D" id="2.130.10.10">
    <property type="entry name" value="YVTN repeat-like/Quinoprotein amine dehydrogenase"/>
    <property type="match status" value="1"/>
</dbReference>
<feature type="non-terminal residue" evidence="2">
    <location>
        <position position="311"/>
    </location>
</feature>
<evidence type="ECO:0000259" key="1">
    <source>
        <dbReference type="Pfam" id="PF13360"/>
    </source>
</evidence>
<feature type="domain" description="Pyrrolo-quinoline quinone repeat" evidence="1">
    <location>
        <begin position="40"/>
        <end position="172"/>
    </location>
</feature>
<dbReference type="Pfam" id="PF13360">
    <property type="entry name" value="PQQ_2"/>
    <property type="match status" value="2"/>
</dbReference>
<reference evidence="2" key="1">
    <citation type="submission" date="2018-05" db="EMBL/GenBank/DDBJ databases">
        <authorList>
            <person name="Lanie J.A."/>
            <person name="Ng W.-L."/>
            <person name="Kazmierczak K.M."/>
            <person name="Andrzejewski T.M."/>
            <person name="Davidsen T.M."/>
            <person name="Wayne K.J."/>
            <person name="Tettelin H."/>
            <person name="Glass J.I."/>
            <person name="Rusch D."/>
            <person name="Podicherti R."/>
            <person name="Tsui H.-C.T."/>
            <person name="Winkler M.E."/>
        </authorList>
    </citation>
    <scope>NUCLEOTIDE SEQUENCE</scope>
</reference>
<protein>
    <recommendedName>
        <fullName evidence="1">Pyrrolo-quinoline quinone repeat domain-containing protein</fullName>
    </recommendedName>
</protein>
<organism evidence="2">
    <name type="scientific">marine metagenome</name>
    <dbReference type="NCBI Taxonomy" id="408172"/>
    <lineage>
        <taxon>unclassified sequences</taxon>
        <taxon>metagenomes</taxon>
        <taxon>ecological metagenomes</taxon>
    </lineage>
</organism>
<dbReference type="PANTHER" id="PTHR34512">
    <property type="entry name" value="CELL SURFACE PROTEIN"/>
    <property type="match status" value="1"/>
</dbReference>
<dbReference type="SUPFAM" id="SSF50998">
    <property type="entry name" value="Quinoprotein alcohol dehydrogenase-like"/>
    <property type="match status" value="1"/>
</dbReference>
<dbReference type="InterPro" id="IPR011047">
    <property type="entry name" value="Quinoprotein_ADH-like_sf"/>
</dbReference>
<sequence>MKSIPTLLTALTALAALVSNLSAADWPTWRGPNYDGSTTSDKPLPVKFDQKKGVKWTADLPGIGASTPIIIGDRIFLSSVEVTDKKAGKGRLLAVCLDRANGKVIWQHEAGSGYRPGKGDGNDFQLDGKTTYASPSAVSDGERVIFFYGNGDLVSYDLGGKEQWRRNIQKDYGDFTFQWTFSSTPTLYNGKLYLPVLQRDEITHGRGKPNNPSFLLCMDPANGKTIWKHLRPSDAQKESLESFGTVIPYEGAGRKELIIAGGDVLTGHDPATGKELWRWGTWNPSHREQWWRLVPSPVVGGGVVLACAPKK</sequence>
<gene>
    <name evidence="2" type="ORF">METZ01_LOCUS341071</name>
</gene>
<feature type="domain" description="Pyrrolo-quinoline quinone repeat" evidence="1">
    <location>
        <begin position="215"/>
        <end position="308"/>
    </location>
</feature>
<dbReference type="PANTHER" id="PTHR34512:SF30">
    <property type="entry name" value="OUTER MEMBRANE PROTEIN ASSEMBLY FACTOR BAMB"/>
    <property type="match status" value="1"/>
</dbReference>